<dbReference type="CDD" id="cd13964">
    <property type="entry name" value="PT_UbiA_1"/>
    <property type="match status" value="1"/>
</dbReference>
<accession>A0ABU3SZ33</accession>
<feature type="transmembrane region" description="Helical" evidence="6">
    <location>
        <begin position="39"/>
        <end position="63"/>
    </location>
</feature>
<keyword evidence="2" id="KW-1003">Cell membrane</keyword>
<dbReference type="RefSeq" id="WP_316026822.1">
    <property type="nucleotide sequence ID" value="NZ_JAWDIO010000002.1"/>
</dbReference>
<dbReference type="InterPro" id="IPR044878">
    <property type="entry name" value="UbiA_sf"/>
</dbReference>
<evidence type="ECO:0000256" key="6">
    <source>
        <dbReference type="SAM" id="Phobius"/>
    </source>
</evidence>
<evidence type="ECO:0000313" key="8">
    <source>
        <dbReference type="Proteomes" id="UP001247805"/>
    </source>
</evidence>
<dbReference type="Pfam" id="PF01040">
    <property type="entry name" value="UbiA"/>
    <property type="match status" value="1"/>
</dbReference>
<feature type="transmembrane region" description="Helical" evidence="6">
    <location>
        <begin position="12"/>
        <end position="33"/>
    </location>
</feature>
<dbReference type="Gene3D" id="1.10.357.140">
    <property type="entry name" value="UbiA prenyltransferase"/>
    <property type="match status" value="1"/>
</dbReference>
<feature type="transmembrane region" description="Helical" evidence="6">
    <location>
        <begin position="269"/>
        <end position="286"/>
    </location>
</feature>
<keyword evidence="4 6" id="KW-1133">Transmembrane helix</keyword>
<keyword evidence="8" id="KW-1185">Reference proteome</keyword>
<dbReference type="EMBL" id="JAWDIO010000002">
    <property type="protein sequence ID" value="MDU0355275.1"/>
    <property type="molecule type" value="Genomic_DNA"/>
</dbReference>
<evidence type="ECO:0000256" key="5">
    <source>
        <dbReference type="ARBA" id="ARBA00023136"/>
    </source>
</evidence>
<keyword evidence="3 6" id="KW-0812">Transmembrane</keyword>
<sequence length="293" mass="32084">MATFVTYLKLIRAPAGLTALSNIIAASVIMSLGQLNVDILYLLTASMCFYFAGMTLNDCFDYAEDLAERPSRPIPSGNVSINQAWALGAGLMGVGLCLAFSYSALSGYIGIALSGAILIYNGWLKEGLIGSFCMAACRYLNWLLGASYVAISLQSYLIAVPIFAYITGLTYLSKQETNAQNKNAIWLCAVALMVSFLSCLYLIEYEFTLQGIDKWLALGLLVIWILLMFNKLKQVFQDFCPANIQQMIIFMVIGVIPLDALLVALSGQYIFALIILALLPPCRILNKRLNAIT</sequence>
<reference evidence="7 8" key="1">
    <citation type="submission" date="2023-10" db="EMBL/GenBank/DDBJ databases">
        <title>Glaciecola aquimarina strain GGW-M5 nov., isolated from a coastal seawater.</title>
        <authorList>
            <person name="Bayburt H."/>
            <person name="Kim J.M."/>
            <person name="Choi B.J."/>
            <person name="Jeon C.O."/>
        </authorList>
    </citation>
    <scope>NUCLEOTIDE SEQUENCE [LARGE SCALE GENOMIC DNA]</scope>
    <source>
        <strain evidence="7 8">KCTC 32108</strain>
    </source>
</reference>
<feature type="transmembrane region" description="Helical" evidence="6">
    <location>
        <begin position="244"/>
        <end position="263"/>
    </location>
</feature>
<name>A0ABU3SZ33_9ALTE</name>
<comment type="caution">
    <text evidence="7">The sequence shown here is derived from an EMBL/GenBank/DDBJ whole genome shotgun (WGS) entry which is preliminary data.</text>
</comment>
<evidence type="ECO:0000256" key="2">
    <source>
        <dbReference type="ARBA" id="ARBA00022475"/>
    </source>
</evidence>
<feature type="transmembrane region" description="Helical" evidence="6">
    <location>
        <begin position="215"/>
        <end position="232"/>
    </location>
</feature>
<dbReference type="InterPro" id="IPR000537">
    <property type="entry name" value="UbiA_prenyltransferase"/>
</dbReference>
<evidence type="ECO:0000256" key="3">
    <source>
        <dbReference type="ARBA" id="ARBA00022692"/>
    </source>
</evidence>
<gene>
    <name evidence="7" type="ORF">RS130_16395</name>
</gene>
<feature type="transmembrane region" description="Helical" evidence="6">
    <location>
        <begin position="184"/>
        <end position="203"/>
    </location>
</feature>
<organism evidence="7 8">
    <name type="scientific">Paraglaciecola aquimarina</name>
    <dbReference type="NCBI Taxonomy" id="1235557"/>
    <lineage>
        <taxon>Bacteria</taxon>
        <taxon>Pseudomonadati</taxon>
        <taxon>Pseudomonadota</taxon>
        <taxon>Gammaproteobacteria</taxon>
        <taxon>Alteromonadales</taxon>
        <taxon>Alteromonadaceae</taxon>
        <taxon>Paraglaciecola</taxon>
    </lineage>
</organism>
<feature type="transmembrane region" description="Helical" evidence="6">
    <location>
        <begin position="84"/>
        <end position="102"/>
    </location>
</feature>
<evidence type="ECO:0000256" key="1">
    <source>
        <dbReference type="ARBA" id="ARBA00004141"/>
    </source>
</evidence>
<keyword evidence="5 6" id="KW-0472">Membrane</keyword>
<proteinExistence type="predicted"/>
<protein>
    <submittedName>
        <fullName evidence="7">UbiA family prenyltransferase</fullName>
    </submittedName>
</protein>
<dbReference type="PANTHER" id="PTHR42723">
    <property type="entry name" value="CHLOROPHYLL SYNTHASE"/>
    <property type="match status" value="1"/>
</dbReference>
<dbReference type="Proteomes" id="UP001247805">
    <property type="component" value="Unassembled WGS sequence"/>
</dbReference>
<dbReference type="PANTHER" id="PTHR42723:SF1">
    <property type="entry name" value="CHLOROPHYLL SYNTHASE, CHLOROPLASTIC"/>
    <property type="match status" value="1"/>
</dbReference>
<dbReference type="InterPro" id="IPR050475">
    <property type="entry name" value="Prenyltransferase_related"/>
</dbReference>
<comment type="subcellular location">
    <subcellularLocation>
        <location evidence="1">Membrane</location>
        <topology evidence="1">Multi-pass membrane protein</topology>
    </subcellularLocation>
</comment>
<evidence type="ECO:0000256" key="4">
    <source>
        <dbReference type="ARBA" id="ARBA00022989"/>
    </source>
</evidence>
<evidence type="ECO:0000313" key="7">
    <source>
        <dbReference type="EMBL" id="MDU0355275.1"/>
    </source>
</evidence>
<feature type="transmembrane region" description="Helical" evidence="6">
    <location>
        <begin position="108"/>
        <end position="124"/>
    </location>
</feature>